<proteinExistence type="predicted"/>
<gene>
    <name evidence="2" type="ORF">LDC_1987</name>
</gene>
<dbReference type="EMBL" id="ADZX01000596">
    <property type="protein sequence ID" value="EFK95991.1"/>
    <property type="molecule type" value="Genomic_DNA"/>
</dbReference>
<evidence type="ECO:0000313" key="2">
    <source>
        <dbReference type="EMBL" id="EFK95991.1"/>
    </source>
</evidence>
<name>D9PKC2_9ZZZZ</name>
<protein>
    <submittedName>
        <fullName evidence="2">Membrane protein</fullName>
    </submittedName>
</protein>
<dbReference type="AlphaFoldDB" id="D9PKC2"/>
<sequence length="186" mass="19232">MIGAVVGWTRWASAQESEEGAQESEEGAQAESEAGAYYYTEYRKQWYGWQTLAFDVPSLATFYVAQSKGEGGIALGALGVFVVGAPLVHVAHGEPKRGILSASMHLLLPVVGLVAVYPGLAKAMPDVSEDTQTAMAVTMAGAGAAVFDTLVLAWDEEEVLVPISGTVGPRIVGVGSGAVIGVGGTF</sequence>
<accession>D9PKC2</accession>
<feature type="transmembrane region" description="Helical" evidence="1">
    <location>
        <begin position="72"/>
        <end position="92"/>
    </location>
</feature>
<reference evidence="2" key="2">
    <citation type="journal article" date="2011" name="Microb. Ecol.">
        <title>Taxonomic and Functional Metagenomic Profiling of the Microbial Community in the Anoxic Sediment of a Sub-saline Shallow Lake (Laguna de Carrizo, Central Spain).</title>
        <authorList>
            <person name="Ferrer M."/>
            <person name="Guazzaroni M.E."/>
            <person name="Richter M."/>
            <person name="Garcia-Salamanca A."/>
            <person name="Yarza P."/>
            <person name="Suarez-Suarez A."/>
            <person name="Solano J."/>
            <person name="Alcaide M."/>
            <person name="van Dillewijn P."/>
            <person name="Molina-Henares M.A."/>
            <person name="Lopez-Cortes N."/>
            <person name="Al-Ramahi Y."/>
            <person name="Guerrero C."/>
            <person name="Acosta A."/>
            <person name="de Eugenio L.I."/>
            <person name="Martinez V."/>
            <person name="Marques S."/>
            <person name="Rojo F."/>
            <person name="Santero E."/>
            <person name="Genilloud O."/>
            <person name="Perez-Perez J."/>
            <person name="Rossello-Mora R."/>
            <person name="Ramos J.L."/>
        </authorList>
    </citation>
    <scope>NUCLEOTIDE SEQUENCE</scope>
</reference>
<keyword evidence="1" id="KW-1133">Transmembrane helix</keyword>
<feature type="transmembrane region" description="Helical" evidence="1">
    <location>
        <begin position="133"/>
        <end position="154"/>
    </location>
</feature>
<keyword evidence="1" id="KW-0472">Membrane</keyword>
<keyword evidence="1" id="KW-0812">Transmembrane</keyword>
<organism evidence="2">
    <name type="scientific">sediment metagenome</name>
    <dbReference type="NCBI Taxonomy" id="749907"/>
    <lineage>
        <taxon>unclassified sequences</taxon>
        <taxon>metagenomes</taxon>
        <taxon>ecological metagenomes</taxon>
    </lineage>
</organism>
<reference evidence="2" key="1">
    <citation type="submission" date="2010-07" db="EMBL/GenBank/DDBJ databases">
        <authorList>
            <consortium name="CONSOLIDER consortium CSD2007-00005"/>
            <person name="Guazzaroni M.-E."/>
            <person name="Richter M."/>
            <person name="Garcia-Salamanca A."/>
            <person name="Yarza P."/>
            <person name="Ferrer M."/>
        </authorList>
    </citation>
    <scope>NUCLEOTIDE SEQUENCE</scope>
</reference>
<feature type="transmembrane region" description="Helical" evidence="1">
    <location>
        <begin position="98"/>
        <end position="121"/>
    </location>
</feature>
<comment type="caution">
    <text evidence="2">The sequence shown here is derived from an EMBL/GenBank/DDBJ whole genome shotgun (WGS) entry which is preliminary data.</text>
</comment>
<feature type="transmembrane region" description="Helical" evidence="1">
    <location>
        <begin position="46"/>
        <end position="65"/>
    </location>
</feature>
<evidence type="ECO:0000256" key="1">
    <source>
        <dbReference type="SAM" id="Phobius"/>
    </source>
</evidence>